<keyword evidence="2" id="KW-0812">Transmembrane</keyword>
<feature type="region of interest" description="Disordered" evidence="1">
    <location>
        <begin position="135"/>
        <end position="157"/>
    </location>
</feature>
<gene>
    <name evidence="3" type="ORF">GCM10011487_38290</name>
</gene>
<dbReference type="InterPro" id="IPR012902">
    <property type="entry name" value="N_methyl_site"/>
</dbReference>
<feature type="compositionally biased region" description="Basic and acidic residues" evidence="1">
    <location>
        <begin position="135"/>
        <end position="145"/>
    </location>
</feature>
<name>A0A829YEX3_9GAMM</name>
<proteinExistence type="predicted"/>
<accession>A0A829YEX3</accession>
<evidence type="ECO:0000313" key="4">
    <source>
        <dbReference type="Proteomes" id="UP000445000"/>
    </source>
</evidence>
<feature type="compositionally biased region" description="Low complexity" evidence="1">
    <location>
        <begin position="147"/>
        <end position="157"/>
    </location>
</feature>
<dbReference type="NCBIfam" id="TIGR02523">
    <property type="entry name" value="type_IV_pilV"/>
    <property type="match status" value="1"/>
</dbReference>
<organism evidence="3 4">
    <name type="scientific">Steroidobacter agaridevorans</name>
    <dbReference type="NCBI Taxonomy" id="2695856"/>
    <lineage>
        <taxon>Bacteria</taxon>
        <taxon>Pseudomonadati</taxon>
        <taxon>Pseudomonadota</taxon>
        <taxon>Gammaproteobacteria</taxon>
        <taxon>Steroidobacterales</taxon>
        <taxon>Steroidobacteraceae</taxon>
        <taxon>Steroidobacter</taxon>
    </lineage>
</organism>
<reference evidence="4" key="1">
    <citation type="submission" date="2020-01" db="EMBL/GenBank/DDBJ databases">
        <title>'Steroidobacter agaridevorans' sp. nov., agar-degrading bacteria isolated from rhizosphere soils.</title>
        <authorList>
            <person name="Ikenaga M."/>
            <person name="Kataoka M."/>
            <person name="Murouchi A."/>
            <person name="Katsuragi S."/>
            <person name="Sakai M."/>
        </authorList>
    </citation>
    <scope>NUCLEOTIDE SEQUENCE [LARGE SCALE GENOMIC DNA]</scope>
    <source>
        <strain evidence="4">YU21-B</strain>
    </source>
</reference>
<evidence type="ECO:0000256" key="1">
    <source>
        <dbReference type="SAM" id="MobiDB-lite"/>
    </source>
</evidence>
<evidence type="ECO:0008006" key="5">
    <source>
        <dbReference type="Google" id="ProtNLM"/>
    </source>
</evidence>
<comment type="caution">
    <text evidence="3">The sequence shown here is derived from an EMBL/GenBank/DDBJ whole genome shotgun (WGS) entry which is preliminary data.</text>
</comment>
<protein>
    <recommendedName>
        <fullName evidence="5">Type IV pilus modification protein PilV</fullName>
    </recommendedName>
</protein>
<keyword evidence="2" id="KW-0472">Membrane</keyword>
<feature type="transmembrane region" description="Helical" evidence="2">
    <location>
        <begin position="12"/>
        <end position="34"/>
    </location>
</feature>
<dbReference type="AlphaFoldDB" id="A0A829YEX3"/>
<dbReference type="Proteomes" id="UP000445000">
    <property type="component" value="Unassembled WGS sequence"/>
</dbReference>
<dbReference type="Pfam" id="PF07963">
    <property type="entry name" value="N_methyl"/>
    <property type="match status" value="1"/>
</dbReference>
<dbReference type="RefSeq" id="WP_161813440.1">
    <property type="nucleotide sequence ID" value="NZ_BLJN01000003.1"/>
</dbReference>
<keyword evidence="4" id="KW-1185">Reference proteome</keyword>
<evidence type="ECO:0000256" key="2">
    <source>
        <dbReference type="SAM" id="Phobius"/>
    </source>
</evidence>
<keyword evidence="2" id="KW-1133">Transmembrane helix</keyword>
<evidence type="ECO:0000313" key="3">
    <source>
        <dbReference type="EMBL" id="GFE81829.1"/>
    </source>
</evidence>
<dbReference type="EMBL" id="BLJN01000003">
    <property type="protein sequence ID" value="GFE81829.1"/>
    <property type="molecule type" value="Genomic_DNA"/>
</dbReference>
<sequence length="157" mass="16512">MRNNGPRAQAGVGLIEVLVSLLVLSIGMLGLAGLQMYSLRNNQGAMERSLAVVETHSIVDAMRADRAAALAGDFDFDTENAAGLTGETFAERSLETWRANLLNTLGPGASGVVACTSTGTNSGVCTITVRWADERSVGGPTDRETAQQQEVTTEVQL</sequence>
<dbReference type="InterPro" id="IPR013362">
    <property type="entry name" value="Pilus_4_PilV"/>
</dbReference>